<dbReference type="Proteomes" id="UP000075920">
    <property type="component" value="Unassembled WGS sequence"/>
</dbReference>
<dbReference type="EnsemblMetazoa" id="AMIN014170-RA">
    <property type="protein sequence ID" value="AMIN014170-PA"/>
    <property type="gene ID" value="AMIN014170"/>
</dbReference>
<protein>
    <submittedName>
        <fullName evidence="1">Uncharacterized protein</fullName>
    </submittedName>
</protein>
<dbReference type="VEuPathDB" id="VectorBase:AMIN014170"/>
<name>A0A182WN71_9DIPT</name>
<evidence type="ECO:0000313" key="1">
    <source>
        <dbReference type="EnsemblMetazoa" id="AMIN014170-PA"/>
    </source>
</evidence>
<evidence type="ECO:0000313" key="2">
    <source>
        <dbReference type="Proteomes" id="UP000075920"/>
    </source>
</evidence>
<proteinExistence type="predicted"/>
<reference evidence="2" key="1">
    <citation type="submission" date="2013-03" db="EMBL/GenBank/DDBJ databases">
        <title>The Genome Sequence of Anopheles minimus MINIMUS1.</title>
        <authorList>
            <consortium name="The Broad Institute Genomics Platform"/>
            <person name="Neafsey D.E."/>
            <person name="Walton C."/>
            <person name="Walker B."/>
            <person name="Young S.K."/>
            <person name="Zeng Q."/>
            <person name="Gargeya S."/>
            <person name="Fitzgerald M."/>
            <person name="Haas B."/>
            <person name="Abouelleil A."/>
            <person name="Allen A.W."/>
            <person name="Alvarado L."/>
            <person name="Arachchi H.M."/>
            <person name="Berlin A.M."/>
            <person name="Chapman S.B."/>
            <person name="Gainer-Dewar J."/>
            <person name="Goldberg J."/>
            <person name="Griggs A."/>
            <person name="Gujja S."/>
            <person name="Hansen M."/>
            <person name="Howarth C."/>
            <person name="Imamovic A."/>
            <person name="Ireland A."/>
            <person name="Larimer J."/>
            <person name="McCowan C."/>
            <person name="Murphy C."/>
            <person name="Pearson M."/>
            <person name="Poon T.W."/>
            <person name="Priest M."/>
            <person name="Roberts A."/>
            <person name="Saif S."/>
            <person name="Shea T."/>
            <person name="Sisk P."/>
            <person name="Sykes S."/>
            <person name="Wortman J."/>
            <person name="Nusbaum C."/>
            <person name="Birren B."/>
        </authorList>
    </citation>
    <scope>NUCLEOTIDE SEQUENCE [LARGE SCALE GENOMIC DNA]</scope>
    <source>
        <strain evidence="2">MINIMUS1</strain>
    </source>
</reference>
<sequence length="46" mass="5315">MHDPTILHLQLSESGSFCFPIVCDIRFSSVTSVRVYATGFEWLNFY</sequence>
<reference evidence="1" key="2">
    <citation type="submission" date="2020-05" db="UniProtKB">
        <authorList>
            <consortium name="EnsemblMetazoa"/>
        </authorList>
    </citation>
    <scope>IDENTIFICATION</scope>
    <source>
        <strain evidence="1">MINIMUS1</strain>
    </source>
</reference>
<dbReference type="AlphaFoldDB" id="A0A182WN71"/>
<keyword evidence="2" id="KW-1185">Reference proteome</keyword>
<accession>A0A182WN71</accession>
<organism evidence="1 2">
    <name type="scientific">Anopheles minimus</name>
    <dbReference type="NCBI Taxonomy" id="112268"/>
    <lineage>
        <taxon>Eukaryota</taxon>
        <taxon>Metazoa</taxon>
        <taxon>Ecdysozoa</taxon>
        <taxon>Arthropoda</taxon>
        <taxon>Hexapoda</taxon>
        <taxon>Insecta</taxon>
        <taxon>Pterygota</taxon>
        <taxon>Neoptera</taxon>
        <taxon>Endopterygota</taxon>
        <taxon>Diptera</taxon>
        <taxon>Nematocera</taxon>
        <taxon>Culicoidea</taxon>
        <taxon>Culicidae</taxon>
        <taxon>Anophelinae</taxon>
        <taxon>Anopheles</taxon>
    </lineage>
</organism>